<accession>X1NAF9</accession>
<comment type="caution">
    <text evidence="1">The sequence shown here is derived from an EMBL/GenBank/DDBJ whole genome shotgun (WGS) entry which is preliminary data.</text>
</comment>
<name>X1NAF9_9ZZZZ</name>
<gene>
    <name evidence="1" type="ORF">S06H3_25752</name>
</gene>
<reference evidence="1" key="1">
    <citation type="journal article" date="2014" name="Front. Microbiol.">
        <title>High frequency of phylogenetically diverse reductive dehalogenase-homologous genes in deep subseafloor sedimentary metagenomes.</title>
        <authorList>
            <person name="Kawai M."/>
            <person name="Futagami T."/>
            <person name="Toyoda A."/>
            <person name="Takaki Y."/>
            <person name="Nishi S."/>
            <person name="Hori S."/>
            <person name="Arai W."/>
            <person name="Tsubouchi T."/>
            <person name="Morono Y."/>
            <person name="Uchiyama I."/>
            <person name="Ito T."/>
            <person name="Fujiyama A."/>
            <person name="Inagaki F."/>
            <person name="Takami H."/>
        </authorList>
    </citation>
    <scope>NUCLEOTIDE SEQUENCE</scope>
    <source>
        <strain evidence="1">Expedition CK06-06</strain>
    </source>
</reference>
<proteinExistence type="predicted"/>
<feature type="non-terminal residue" evidence="1">
    <location>
        <position position="48"/>
    </location>
</feature>
<evidence type="ECO:0000313" key="1">
    <source>
        <dbReference type="EMBL" id="GAI23825.1"/>
    </source>
</evidence>
<dbReference type="InterPro" id="IPR015424">
    <property type="entry name" value="PyrdxlP-dep_Trfase"/>
</dbReference>
<dbReference type="Pfam" id="PF01041">
    <property type="entry name" value="DegT_DnrJ_EryC1"/>
    <property type="match status" value="1"/>
</dbReference>
<dbReference type="Gene3D" id="3.40.640.10">
    <property type="entry name" value="Type I PLP-dependent aspartate aminotransferase-like (Major domain)"/>
    <property type="match status" value="1"/>
</dbReference>
<sequence>MWALVQLLDMEPIFQTKVFTTGEGGCIVTDSKDIYEKLKLIRSHGRAG</sequence>
<dbReference type="InterPro" id="IPR000653">
    <property type="entry name" value="DegT/StrS_aminotransferase"/>
</dbReference>
<dbReference type="EMBL" id="BARV01014837">
    <property type="protein sequence ID" value="GAI23825.1"/>
    <property type="molecule type" value="Genomic_DNA"/>
</dbReference>
<dbReference type="AlphaFoldDB" id="X1NAF9"/>
<protein>
    <submittedName>
        <fullName evidence="1">Uncharacterized protein</fullName>
    </submittedName>
</protein>
<dbReference type="InterPro" id="IPR015421">
    <property type="entry name" value="PyrdxlP-dep_Trfase_major"/>
</dbReference>
<organism evidence="1">
    <name type="scientific">marine sediment metagenome</name>
    <dbReference type="NCBI Taxonomy" id="412755"/>
    <lineage>
        <taxon>unclassified sequences</taxon>
        <taxon>metagenomes</taxon>
        <taxon>ecological metagenomes</taxon>
    </lineage>
</organism>
<dbReference type="SUPFAM" id="SSF53383">
    <property type="entry name" value="PLP-dependent transferases"/>
    <property type="match status" value="1"/>
</dbReference>